<dbReference type="STRING" id="45351.A7SEJ3"/>
<keyword evidence="4" id="KW-1185">Reference proteome</keyword>
<evidence type="ECO:0000313" key="4">
    <source>
        <dbReference type="Proteomes" id="UP000001593"/>
    </source>
</evidence>
<gene>
    <name evidence="3" type="ORF">NEMVEDRAFT_v1g244700</name>
</gene>
<feature type="compositionally biased region" description="Basic and acidic residues" evidence="1">
    <location>
        <begin position="14"/>
        <end position="23"/>
    </location>
</feature>
<dbReference type="PANTHER" id="PTHR15026:SF0">
    <property type="entry name" value="GUIDED ENTRY OF TAIL-ANCHORED PROTEINS FACTOR CAMLG"/>
    <property type="match status" value="1"/>
</dbReference>
<evidence type="ECO:0000256" key="2">
    <source>
        <dbReference type="SAM" id="Phobius"/>
    </source>
</evidence>
<keyword evidence="2" id="KW-1133">Transmembrane helix</keyword>
<dbReference type="HOGENOM" id="CLU_1130236_0_0_1"/>
<accession>A7SEJ3</accession>
<evidence type="ECO:0000256" key="1">
    <source>
        <dbReference type="SAM" id="MobiDB-lite"/>
    </source>
</evidence>
<dbReference type="InParanoid" id="A7SEJ3"/>
<feature type="compositionally biased region" description="Polar residues" evidence="1">
    <location>
        <begin position="25"/>
        <end position="35"/>
    </location>
</feature>
<protein>
    <submittedName>
        <fullName evidence="3">Uncharacterized protein</fullName>
    </submittedName>
</protein>
<name>A7SEJ3_NEMVE</name>
<feature type="region of interest" description="Disordered" evidence="1">
    <location>
        <begin position="1"/>
        <end position="116"/>
    </location>
</feature>
<feature type="transmembrane region" description="Helical" evidence="2">
    <location>
        <begin position="123"/>
        <end position="140"/>
    </location>
</feature>
<organism evidence="3 4">
    <name type="scientific">Nematostella vectensis</name>
    <name type="common">Starlet sea anemone</name>
    <dbReference type="NCBI Taxonomy" id="45351"/>
    <lineage>
        <taxon>Eukaryota</taxon>
        <taxon>Metazoa</taxon>
        <taxon>Cnidaria</taxon>
        <taxon>Anthozoa</taxon>
        <taxon>Hexacorallia</taxon>
        <taxon>Actiniaria</taxon>
        <taxon>Edwardsiidae</taxon>
        <taxon>Nematostella</taxon>
    </lineage>
</organism>
<feature type="transmembrane region" description="Helical" evidence="2">
    <location>
        <begin position="208"/>
        <end position="229"/>
    </location>
</feature>
<dbReference type="KEGG" id="nve:5509423"/>
<dbReference type="Proteomes" id="UP000001593">
    <property type="component" value="Unassembled WGS sequence"/>
</dbReference>
<dbReference type="PANTHER" id="PTHR15026">
    <property type="entry name" value="CALCIUM-SIGNAL MODULATING CYCLOPHILIN LIGAND CAML"/>
    <property type="match status" value="1"/>
</dbReference>
<dbReference type="OrthoDB" id="5969632at2759"/>
<dbReference type="AlphaFoldDB" id="A7SEJ3"/>
<feature type="compositionally biased region" description="Low complexity" evidence="1">
    <location>
        <begin position="67"/>
        <end position="77"/>
    </location>
</feature>
<proteinExistence type="predicted"/>
<feature type="transmembrane region" description="Helical" evidence="2">
    <location>
        <begin position="184"/>
        <end position="202"/>
    </location>
</feature>
<dbReference type="EMBL" id="DS469637">
    <property type="protein sequence ID" value="EDO37888.1"/>
    <property type="molecule type" value="Genomic_DNA"/>
</dbReference>
<sequence length="246" mass="27246">MAAAARREARRKRILENSSDRLQKILQTRPGSPTHYTPHEGFSYEQLSSETIENDRENTQTFELGNETESSTEITSSNGKTSVAHQESVESVKSSSDVFAGSTESADGLESSPDSGGDGKGKWWRLLANLVLALFLVCRWTYEKRVLEKVHDLVVDVESFVWPFLGLQLLLLCFPAFRKTSQSGGISLLTVALRLCGVPMSLTSTVNFILTSIMSASSDFLLFLFGAVLSKQILDYAIIYTDLFKT</sequence>
<keyword evidence="2" id="KW-0812">Transmembrane</keyword>
<feature type="transmembrane region" description="Helical" evidence="2">
    <location>
        <begin position="160"/>
        <end position="177"/>
    </location>
</feature>
<reference evidence="3 4" key="1">
    <citation type="journal article" date="2007" name="Science">
        <title>Sea anemone genome reveals ancestral eumetazoan gene repertoire and genomic organization.</title>
        <authorList>
            <person name="Putnam N.H."/>
            <person name="Srivastava M."/>
            <person name="Hellsten U."/>
            <person name="Dirks B."/>
            <person name="Chapman J."/>
            <person name="Salamov A."/>
            <person name="Terry A."/>
            <person name="Shapiro H."/>
            <person name="Lindquist E."/>
            <person name="Kapitonov V.V."/>
            <person name="Jurka J."/>
            <person name="Genikhovich G."/>
            <person name="Grigoriev I.V."/>
            <person name="Lucas S.M."/>
            <person name="Steele R.E."/>
            <person name="Finnerty J.R."/>
            <person name="Technau U."/>
            <person name="Martindale M.Q."/>
            <person name="Rokhsar D.S."/>
        </authorList>
    </citation>
    <scope>NUCLEOTIDE SEQUENCE [LARGE SCALE GENOMIC DNA]</scope>
    <source>
        <strain evidence="4">CH2 X CH6</strain>
    </source>
</reference>
<evidence type="ECO:0000313" key="3">
    <source>
        <dbReference type="EMBL" id="EDO37888.1"/>
    </source>
</evidence>
<keyword evidence="2" id="KW-0472">Membrane</keyword>
<dbReference type="OMA" id="NDRENTQ"/>
<dbReference type="InterPro" id="IPR016719">
    <property type="entry name" value="CAMLG"/>
</dbReference>